<dbReference type="RefSeq" id="WP_149836139.1">
    <property type="nucleotide sequence ID" value="NZ_VUOC01000001.1"/>
</dbReference>
<accession>A0A5B2W230</accession>
<evidence type="ECO:0000256" key="1">
    <source>
        <dbReference type="ARBA" id="ARBA00038494"/>
    </source>
</evidence>
<evidence type="ECO:0000256" key="2">
    <source>
        <dbReference type="SAM" id="Phobius"/>
    </source>
</evidence>
<dbReference type="Pfam" id="PF00535">
    <property type="entry name" value="Glycos_transf_2"/>
    <property type="match status" value="1"/>
</dbReference>
<evidence type="ECO:0000259" key="3">
    <source>
        <dbReference type="Pfam" id="PF00535"/>
    </source>
</evidence>
<comment type="similarity">
    <text evidence="1">Belongs to the glycosyltransferase 2 family. WaaE/KdtX subfamily.</text>
</comment>
<protein>
    <submittedName>
        <fullName evidence="4">Glycosyltransferase family 2 protein</fullName>
    </submittedName>
</protein>
<evidence type="ECO:0000313" key="5">
    <source>
        <dbReference type="Proteomes" id="UP000324611"/>
    </source>
</evidence>
<reference evidence="4 5" key="1">
    <citation type="submission" date="2019-09" db="EMBL/GenBank/DDBJ databases">
        <title>Chitinophaga ginsengihumi sp. nov., isolated from soil of ginseng rhizosphere.</title>
        <authorList>
            <person name="Lee J."/>
        </authorList>
    </citation>
    <scope>NUCLEOTIDE SEQUENCE [LARGE SCALE GENOMIC DNA]</scope>
    <source>
        <strain evidence="4 5">BN140078</strain>
    </source>
</reference>
<organism evidence="4 5">
    <name type="scientific">Chitinophaga agrisoli</name>
    <dbReference type="NCBI Taxonomy" id="2607653"/>
    <lineage>
        <taxon>Bacteria</taxon>
        <taxon>Pseudomonadati</taxon>
        <taxon>Bacteroidota</taxon>
        <taxon>Chitinophagia</taxon>
        <taxon>Chitinophagales</taxon>
        <taxon>Chitinophagaceae</taxon>
        <taxon>Chitinophaga</taxon>
    </lineage>
</organism>
<dbReference type="InterPro" id="IPR001173">
    <property type="entry name" value="Glyco_trans_2-like"/>
</dbReference>
<evidence type="ECO:0000313" key="4">
    <source>
        <dbReference type="EMBL" id="KAA2244742.1"/>
    </source>
</evidence>
<keyword evidence="5" id="KW-1185">Reference proteome</keyword>
<keyword evidence="2" id="KW-0812">Transmembrane</keyword>
<gene>
    <name evidence="4" type="ORF">F0L74_01850</name>
</gene>
<dbReference type="GO" id="GO:0016740">
    <property type="term" value="F:transferase activity"/>
    <property type="evidence" value="ECO:0007669"/>
    <property type="project" value="UniProtKB-KW"/>
</dbReference>
<dbReference type="CDD" id="cd02511">
    <property type="entry name" value="Beta4Glucosyltransferase"/>
    <property type="match status" value="1"/>
</dbReference>
<dbReference type="InterPro" id="IPR029044">
    <property type="entry name" value="Nucleotide-diphossugar_trans"/>
</dbReference>
<keyword evidence="2" id="KW-1133">Transmembrane helix</keyword>
<feature type="domain" description="Glycosyltransferase 2-like" evidence="3">
    <location>
        <begin position="5"/>
        <end position="123"/>
    </location>
</feature>
<dbReference type="PANTHER" id="PTHR43630:SF2">
    <property type="entry name" value="GLYCOSYLTRANSFERASE"/>
    <property type="match status" value="1"/>
</dbReference>
<dbReference type="SUPFAM" id="SSF53448">
    <property type="entry name" value="Nucleotide-diphospho-sugar transferases"/>
    <property type="match status" value="1"/>
</dbReference>
<keyword evidence="2" id="KW-0472">Membrane</keyword>
<dbReference type="Gene3D" id="3.90.550.10">
    <property type="entry name" value="Spore Coat Polysaccharide Biosynthesis Protein SpsA, Chain A"/>
    <property type="match status" value="1"/>
</dbReference>
<name>A0A5B2W230_9BACT</name>
<reference evidence="4 5" key="2">
    <citation type="submission" date="2019-09" db="EMBL/GenBank/DDBJ databases">
        <authorList>
            <person name="Jin C."/>
        </authorList>
    </citation>
    <scope>NUCLEOTIDE SEQUENCE [LARGE SCALE GENOMIC DNA]</scope>
    <source>
        <strain evidence="4 5">BN140078</strain>
    </source>
</reference>
<dbReference type="EMBL" id="VUOC01000001">
    <property type="protein sequence ID" value="KAA2244742.1"/>
    <property type="molecule type" value="Genomic_DNA"/>
</dbReference>
<keyword evidence="4" id="KW-0808">Transferase</keyword>
<dbReference type="PANTHER" id="PTHR43630">
    <property type="entry name" value="POLY-BETA-1,6-N-ACETYL-D-GLUCOSAMINE SYNTHASE"/>
    <property type="match status" value="1"/>
</dbReference>
<dbReference type="AlphaFoldDB" id="A0A5B2W230"/>
<comment type="caution">
    <text evidence="4">The sequence shown here is derived from an EMBL/GenBank/DDBJ whole genome shotgun (WGS) entry which is preliminary data.</text>
</comment>
<feature type="transmembrane region" description="Helical" evidence="2">
    <location>
        <begin position="222"/>
        <end position="239"/>
    </location>
</feature>
<sequence length="252" mass="28862">MSTLSAVIITNNEEKNIGRCLQSLTQVADEIIVVDSGSTDGTEAICRQYNAQFIRQPWLGYGPQKNHGIRLAAHDYILSLDADEELSPELITAIRQEKEKGLSGVYVLQRLNNFFGQFARYGLEYPDHKTRIFNRQQALWNDSPVHEMLEIAEGVAPVTLPGYLYHYSYDDIETYLSKFNNYTTLAAESLYRRGKRAGVIKLVFSPWFTFIKGYIFRAGFRQGLHGFLLAALAAYYVLIKYAKLWRLQRANK</sequence>
<dbReference type="Proteomes" id="UP000324611">
    <property type="component" value="Unassembled WGS sequence"/>
</dbReference>
<proteinExistence type="inferred from homology"/>